<name>A0A8R1IJG8_CAEJA</name>
<protein>
    <submittedName>
        <fullName evidence="2">Uncharacterized protein</fullName>
    </submittedName>
</protein>
<organism evidence="2 3">
    <name type="scientific">Caenorhabditis japonica</name>
    <dbReference type="NCBI Taxonomy" id="281687"/>
    <lineage>
        <taxon>Eukaryota</taxon>
        <taxon>Metazoa</taxon>
        <taxon>Ecdysozoa</taxon>
        <taxon>Nematoda</taxon>
        <taxon>Chromadorea</taxon>
        <taxon>Rhabditida</taxon>
        <taxon>Rhabditina</taxon>
        <taxon>Rhabditomorpha</taxon>
        <taxon>Rhabditoidea</taxon>
        <taxon>Rhabditidae</taxon>
        <taxon>Peloderinae</taxon>
        <taxon>Caenorhabditis</taxon>
    </lineage>
</organism>
<evidence type="ECO:0000313" key="2">
    <source>
        <dbReference type="EnsemblMetazoa" id="CJA32601.1"/>
    </source>
</evidence>
<dbReference type="EnsemblMetazoa" id="CJA32601.1">
    <property type="protein sequence ID" value="CJA32601.1"/>
    <property type="gene ID" value="WBGene00208448"/>
</dbReference>
<accession>A0A8R1IJG8</accession>
<dbReference type="AlphaFoldDB" id="A0A8R1IJG8"/>
<keyword evidence="3" id="KW-1185">Reference proteome</keyword>
<proteinExistence type="predicted"/>
<evidence type="ECO:0000313" key="3">
    <source>
        <dbReference type="Proteomes" id="UP000005237"/>
    </source>
</evidence>
<dbReference type="Proteomes" id="UP000005237">
    <property type="component" value="Unassembled WGS sequence"/>
</dbReference>
<reference evidence="2" key="2">
    <citation type="submission" date="2022-06" db="UniProtKB">
        <authorList>
            <consortium name="EnsemblMetazoa"/>
        </authorList>
    </citation>
    <scope>IDENTIFICATION</scope>
    <source>
        <strain evidence="2">DF5081</strain>
    </source>
</reference>
<evidence type="ECO:0000256" key="1">
    <source>
        <dbReference type="SAM" id="MobiDB-lite"/>
    </source>
</evidence>
<feature type="region of interest" description="Disordered" evidence="1">
    <location>
        <begin position="1"/>
        <end position="21"/>
    </location>
</feature>
<reference evidence="3" key="1">
    <citation type="submission" date="2010-08" db="EMBL/GenBank/DDBJ databases">
        <authorList>
            <consortium name="Caenorhabditis japonica Sequencing Consortium"/>
            <person name="Wilson R.K."/>
        </authorList>
    </citation>
    <scope>NUCLEOTIDE SEQUENCE [LARGE SCALE GENOMIC DNA]</scope>
    <source>
        <strain evidence="3">DF5081</strain>
    </source>
</reference>
<sequence length="82" mass="9726">MRHGTGPRGQPPQKQKQKQHTPPLRFVVSFCFAQSNNNGRCFCSRAFELVASGHARRRRRRRHRQRILMPPSFVVFFTKLHR</sequence>